<keyword evidence="2" id="KW-1185">Reference proteome</keyword>
<proteinExistence type="predicted"/>
<organism evidence="1 2">
    <name type="scientific">Papaver atlanticum</name>
    <dbReference type="NCBI Taxonomy" id="357466"/>
    <lineage>
        <taxon>Eukaryota</taxon>
        <taxon>Viridiplantae</taxon>
        <taxon>Streptophyta</taxon>
        <taxon>Embryophyta</taxon>
        <taxon>Tracheophyta</taxon>
        <taxon>Spermatophyta</taxon>
        <taxon>Magnoliopsida</taxon>
        <taxon>Ranunculales</taxon>
        <taxon>Papaveraceae</taxon>
        <taxon>Papaveroideae</taxon>
        <taxon>Papaver</taxon>
    </lineage>
</organism>
<evidence type="ECO:0000313" key="2">
    <source>
        <dbReference type="Proteomes" id="UP001202328"/>
    </source>
</evidence>
<protein>
    <submittedName>
        <fullName evidence="1">Uncharacterized protein</fullName>
    </submittedName>
</protein>
<gene>
    <name evidence="1" type="ORF">MKW98_016551</name>
</gene>
<dbReference type="EMBL" id="JAJJMB010016632">
    <property type="protein sequence ID" value="KAI3845792.1"/>
    <property type="molecule type" value="Genomic_DNA"/>
</dbReference>
<reference evidence="1" key="1">
    <citation type="submission" date="2022-04" db="EMBL/GenBank/DDBJ databases">
        <title>A functionally conserved STORR gene fusion in Papaver species that diverged 16.8 million years ago.</title>
        <authorList>
            <person name="Catania T."/>
        </authorList>
    </citation>
    <scope>NUCLEOTIDE SEQUENCE</scope>
    <source>
        <strain evidence="1">S-188037</strain>
    </source>
</reference>
<dbReference type="Proteomes" id="UP001202328">
    <property type="component" value="Unassembled WGS sequence"/>
</dbReference>
<sequence>MAYIEKSHRRTQFYRWLSCSKENMDNSTKKISTRDAMFGFNHFNVAFSRFKNANKADIKSGMCTFPKESRQR</sequence>
<comment type="caution">
    <text evidence="1">The sequence shown here is derived from an EMBL/GenBank/DDBJ whole genome shotgun (WGS) entry which is preliminary data.</text>
</comment>
<name>A0AAD4X558_9MAGN</name>
<accession>A0AAD4X558</accession>
<evidence type="ECO:0000313" key="1">
    <source>
        <dbReference type="EMBL" id="KAI3845792.1"/>
    </source>
</evidence>
<dbReference type="AlphaFoldDB" id="A0AAD4X558"/>